<comment type="similarity">
    <text evidence="1">Belongs to the sigma-70 factor family. ECF subfamily.</text>
</comment>
<dbReference type="RefSeq" id="WP_369331714.1">
    <property type="nucleotide sequence ID" value="NZ_JAULBC010000008.1"/>
</dbReference>
<dbReference type="PANTHER" id="PTHR43133:SF46">
    <property type="entry name" value="RNA POLYMERASE SIGMA-70 FACTOR ECF SUBFAMILY"/>
    <property type="match status" value="1"/>
</dbReference>
<keyword evidence="7" id="KW-1185">Reference proteome</keyword>
<dbReference type="Gene3D" id="1.10.1740.10">
    <property type="match status" value="1"/>
</dbReference>
<dbReference type="Proteomes" id="UP001560573">
    <property type="component" value="Unassembled WGS sequence"/>
</dbReference>
<dbReference type="SUPFAM" id="SSF88659">
    <property type="entry name" value="Sigma3 and sigma4 domains of RNA polymerase sigma factors"/>
    <property type="match status" value="1"/>
</dbReference>
<evidence type="ECO:0000259" key="5">
    <source>
        <dbReference type="Pfam" id="PF08281"/>
    </source>
</evidence>
<sequence>MTTAGIDDEKYLNVQVLLDQFRSGDFSAFSHLYQAHIKSLLHYGNRILADKDIVKDAIHDLFVELWNRRQSLPEIHNIEFYMLKALRYKLFKLHNPLVSVHFQESETSTDNADFTIDNLLEEKESRQNTIRIMQDAISRLPLRQREVIYFRFFKGYTNQQVADLLNINYQSVSNLQQRAIDSLKRTIPGYSLELLSALIFASQIYF</sequence>
<dbReference type="InterPro" id="IPR039425">
    <property type="entry name" value="RNA_pol_sigma-70-like"/>
</dbReference>
<evidence type="ECO:0000256" key="1">
    <source>
        <dbReference type="ARBA" id="ARBA00010641"/>
    </source>
</evidence>
<keyword evidence="3" id="KW-0731">Sigma factor</keyword>
<dbReference type="Gene3D" id="1.10.10.10">
    <property type="entry name" value="Winged helix-like DNA-binding domain superfamily/Winged helix DNA-binding domain"/>
    <property type="match status" value="1"/>
</dbReference>
<feature type="domain" description="RNA polymerase sigma factor 70 region 4 type 2" evidence="5">
    <location>
        <begin position="131"/>
        <end position="180"/>
    </location>
</feature>
<comment type="caution">
    <text evidence="6">The sequence shown here is derived from an EMBL/GenBank/DDBJ whole genome shotgun (WGS) entry which is preliminary data.</text>
</comment>
<dbReference type="InterPro" id="IPR036388">
    <property type="entry name" value="WH-like_DNA-bd_sf"/>
</dbReference>
<dbReference type="InterPro" id="IPR013249">
    <property type="entry name" value="RNA_pol_sigma70_r4_t2"/>
</dbReference>
<dbReference type="NCBIfam" id="TIGR02937">
    <property type="entry name" value="sigma70-ECF"/>
    <property type="match status" value="1"/>
</dbReference>
<dbReference type="EMBL" id="JAULBC010000008">
    <property type="protein sequence ID" value="MEX6690300.1"/>
    <property type="molecule type" value="Genomic_DNA"/>
</dbReference>
<accession>A0ABV3ZLD5</accession>
<dbReference type="Pfam" id="PF08281">
    <property type="entry name" value="Sigma70_r4_2"/>
    <property type="match status" value="1"/>
</dbReference>
<organism evidence="6 7">
    <name type="scientific">Danxiaibacter flavus</name>
    <dbReference type="NCBI Taxonomy" id="3049108"/>
    <lineage>
        <taxon>Bacteria</taxon>
        <taxon>Pseudomonadati</taxon>
        <taxon>Bacteroidota</taxon>
        <taxon>Chitinophagia</taxon>
        <taxon>Chitinophagales</taxon>
        <taxon>Chitinophagaceae</taxon>
        <taxon>Danxiaibacter</taxon>
    </lineage>
</organism>
<evidence type="ECO:0000313" key="7">
    <source>
        <dbReference type="Proteomes" id="UP001560573"/>
    </source>
</evidence>
<evidence type="ECO:0000256" key="4">
    <source>
        <dbReference type="ARBA" id="ARBA00023163"/>
    </source>
</evidence>
<keyword evidence="4" id="KW-0804">Transcription</keyword>
<dbReference type="SUPFAM" id="SSF88946">
    <property type="entry name" value="Sigma2 domain of RNA polymerase sigma factors"/>
    <property type="match status" value="1"/>
</dbReference>
<evidence type="ECO:0000313" key="6">
    <source>
        <dbReference type="EMBL" id="MEX6690300.1"/>
    </source>
</evidence>
<reference evidence="6 7" key="1">
    <citation type="submission" date="2023-07" db="EMBL/GenBank/DDBJ databases">
        <authorList>
            <person name="Lian W.-H."/>
        </authorList>
    </citation>
    <scope>NUCLEOTIDE SEQUENCE [LARGE SCALE GENOMIC DNA]</scope>
    <source>
        <strain evidence="6 7">SYSU DXS3180</strain>
    </source>
</reference>
<protein>
    <submittedName>
        <fullName evidence="6">Sigma-70 family RNA polymerase sigma factor</fullName>
    </submittedName>
</protein>
<dbReference type="InterPro" id="IPR014284">
    <property type="entry name" value="RNA_pol_sigma-70_dom"/>
</dbReference>
<dbReference type="InterPro" id="IPR013324">
    <property type="entry name" value="RNA_pol_sigma_r3/r4-like"/>
</dbReference>
<proteinExistence type="inferred from homology"/>
<dbReference type="PANTHER" id="PTHR43133">
    <property type="entry name" value="RNA POLYMERASE ECF-TYPE SIGMA FACTO"/>
    <property type="match status" value="1"/>
</dbReference>
<name>A0ABV3ZLD5_9BACT</name>
<keyword evidence="2" id="KW-0805">Transcription regulation</keyword>
<dbReference type="InterPro" id="IPR013325">
    <property type="entry name" value="RNA_pol_sigma_r2"/>
</dbReference>
<gene>
    <name evidence="6" type="ORF">QTN47_22510</name>
</gene>
<evidence type="ECO:0000256" key="2">
    <source>
        <dbReference type="ARBA" id="ARBA00023015"/>
    </source>
</evidence>
<dbReference type="CDD" id="cd06171">
    <property type="entry name" value="Sigma70_r4"/>
    <property type="match status" value="1"/>
</dbReference>
<evidence type="ECO:0000256" key="3">
    <source>
        <dbReference type="ARBA" id="ARBA00023082"/>
    </source>
</evidence>